<dbReference type="SUPFAM" id="SSF52540">
    <property type="entry name" value="P-loop containing nucleoside triphosphate hydrolases"/>
    <property type="match status" value="1"/>
</dbReference>
<dbReference type="Pfam" id="PF07726">
    <property type="entry name" value="AAA_3"/>
    <property type="match status" value="1"/>
</dbReference>
<dbReference type="GO" id="GO:0016887">
    <property type="term" value="F:ATP hydrolysis activity"/>
    <property type="evidence" value="ECO:0007669"/>
    <property type="project" value="InterPro"/>
</dbReference>
<sequence>MDVKPFVTFRENVLKNVSQAIVGKREIVDLLIISFIAGGHILLEDVSGLGKTTIAKTFAKTIGVPFKKIQFTPDLLPADLVGINYYNEKTGKFDFKKGPFFSNIILADEVNRATPRTQSSLLEAMEEKQITVDGETKTLNPTFMVLATQNPVESYGTFPLTESQTDRFFMRINIGYPTKDEEREIILRNETNIIENVHCIIKEEEIKYLSENYGKVYGSEDIMNYIIDIIENTRKNDKIELGVSPRGSIALFKASQVYAAINGRDHIIPEDIKKVAVHVLNHRIVLKKKGKMEESVKVIKELIDKTKEPTEKN</sequence>
<feature type="domain" description="ATPase AAA-3" evidence="1">
    <location>
        <begin position="40"/>
        <end position="170"/>
    </location>
</feature>
<dbReference type="KEGG" id="spoa:EQM13_00900"/>
<dbReference type="Gene3D" id="1.10.8.80">
    <property type="entry name" value="Magnesium chelatase subunit I, C-Terminal domain"/>
    <property type="match status" value="1"/>
</dbReference>
<dbReference type="EMBL" id="CP035282">
    <property type="protein sequence ID" value="QAT60228.1"/>
    <property type="molecule type" value="Genomic_DNA"/>
</dbReference>
<feature type="domain" description="ChlI/MoxR AAA lid" evidence="2">
    <location>
        <begin position="232"/>
        <end position="296"/>
    </location>
</feature>
<organism evidence="3 4">
    <name type="scientific">Acidilutibacter cellobiosedens</name>
    <dbReference type="NCBI Taxonomy" id="2507161"/>
    <lineage>
        <taxon>Bacteria</taxon>
        <taxon>Bacillati</taxon>
        <taxon>Bacillota</taxon>
        <taxon>Tissierellia</taxon>
        <taxon>Tissierellales</taxon>
        <taxon>Acidilutibacteraceae</taxon>
        <taxon>Acidilutibacter</taxon>
    </lineage>
</organism>
<accession>A0A410Q8G5</accession>
<dbReference type="Gene3D" id="3.40.50.300">
    <property type="entry name" value="P-loop containing nucleotide triphosphate hydrolases"/>
    <property type="match status" value="1"/>
</dbReference>
<proteinExistence type="predicted"/>
<dbReference type="Proteomes" id="UP000287969">
    <property type="component" value="Chromosome"/>
</dbReference>
<evidence type="ECO:0000313" key="4">
    <source>
        <dbReference type="Proteomes" id="UP000287969"/>
    </source>
</evidence>
<name>A0A410Q8G5_9FIRM</name>
<dbReference type="PANTHER" id="PTHR42759:SF5">
    <property type="entry name" value="METHANOL DEHYDROGENASE REGULATOR"/>
    <property type="match status" value="1"/>
</dbReference>
<dbReference type="CDD" id="cd00009">
    <property type="entry name" value="AAA"/>
    <property type="match status" value="1"/>
</dbReference>
<dbReference type="Pfam" id="PF17863">
    <property type="entry name" value="AAA_lid_2"/>
    <property type="match status" value="1"/>
</dbReference>
<dbReference type="PIRSF" id="PIRSF002849">
    <property type="entry name" value="AAA_ATPase_chaperone_MoxR_prd"/>
    <property type="match status" value="1"/>
</dbReference>
<evidence type="ECO:0000259" key="2">
    <source>
        <dbReference type="Pfam" id="PF17863"/>
    </source>
</evidence>
<dbReference type="PANTHER" id="PTHR42759">
    <property type="entry name" value="MOXR FAMILY PROTEIN"/>
    <property type="match status" value="1"/>
</dbReference>
<dbReference type="GO" id="GO:0005524">
    <property type="term" value="F:ATP binding"/>
    <property type="evidence" value="ECO:0007669"/>
    <property type="project" value="InterPro"/>
</dbReference>
<dbReference type="InterPro" id="IPR041628">
    <property type="entry name" value="ChlI/MoxR_AAA_lid"/>
</dbReference>
<dbReference type="InterPro" id="IPR027417">
    <property type="entry name" value="P-loop_NTPase"/>
</dbReference>
<dbReference type="RefSeq" id="WP_128751656.1">
    <property type="nucleotide sequence ID" value="NZ_CP035282.1"/>
</dbReference>
<dbReference type="AlphaFoldDB" id="A0A410Q8G5"/>
<keyword evidence="4" id="KW-1185">Reference proteome</keyword>
<evidence type="ECO:0000313" key="3">
    <source>
        <dbReference type="EMBL" id="QAT60228.1"/>
    </source>
</evidence>
<gene>
    <name evidence="3" type="ORF">EQM13_00900</name>
</gene>
<evidence type="ECO:0000259" key="1">
    <source>
        <dbReference type="Pfam" id="PF07726"/>
    </source>
</evidence>
<protein>
    <submittedName>
        <fullName evidence="3">MoxR family ATPase</fullName>
    </submittedName>
</protein>
<dbReference type="InterPro" id="IPR011703">
    <property type="entry name" value="ATPase_AAA-3"/>
</dbReference>
<dbReference type="OrthoDB" id="9808397at2"/>
<reference evidence="4" key="1">
    <citation type="submission" date="2019-01" db="EMBL/GenBank/DDBJ databases">
        <title>Draft genomes of a novel of Sporanaerobacter strains.</title>
        <authorList>
            <person name="Ma S."/>
        </authorList>
    </citation>
    <scope>NUCLEOTIDE SEQUENCE [LARGE SCALE GENOMIC DNA]</scope>
    <source>
        <strain evidence="4">NJN-17</strain>
    </source>
</reference>
<dbReference type="InterPro" id="IPR050764">
    <property type="entry name" value="CbbQ/NirQ/NorQ/GpvN"/>
</dbReference>